<dbReference type="InterPro" id="IPR006764">
    <property type="entry name" value="SAM_dep_MeTrfase_SAV2177_type"/>
</dbReference>
<dbReference type="GO" id="GO:0032259">
    <property type="term" value="P:methylation"/>
    <property type="evidence" value="ECO:0007669"/>
    <property type="project" value="UniProtKB-KW"/>
</dbReference>
<evidence type="ECO:0000313" key="3">
    <source>
        <dbReference type="Proteomes" id="UP000253094"/>
    </source>
</evidence>
<keyword evidence="3" id="KW-1185">Reference proteome</keyword>
<dbReference type="Proteomes" id="UP000253094">
    <property type="component" value="Unassembled WGS sequence"/>
</dbReference>
<dbReference type="SUPFAM" id="SSF53335">
    <property type="entry name" value="S-adenosyl-L-methionine-dependent methyltransferases"/>
    <property type="match status" value="1"/>
</dbReference>
<evidence type="ECO:0000256" key="1">
    <source>
        <dbReference type="SAM" id="MobiDB-lite"/>
    </source>
</evidence>
<dbReference type="RefSeq" id="WP_114033870.1">
    <property type="nucleotide sequence ID" value="NZ_QOIL01000035.1"/>
</dbReference>
<reference evidence="2 3" key="1">
    <citation type="submission" date="2018-06" db="EMBL/GenBank/DDBJ databases">
        <title>Sphaerisporangium craniellae sp. nov., isolated from a marine sponge in the South China Sea.</title>
        <authorList>
            <person name="Li L."/>
        </authorList>
    </citation>
    <scope>NUCLEOTIDE SEQUENCE [LARGE SCALE GENOMIC DNA]</scope>
    <source>
        <strain evidence="2 3">CCTCC AA 208026</strain>
    </source>
</reference>
<proteinExistence type="predicted"/>
<feature type="region of interest" description="Disordered" evidence="1">
    <location>
        <begin position="1"/>
        <end position="30"/>
    </location>
</feature>
<dbReference type="InterPro" id="IPR029063">
    <property type="entry name" value="SAM-dependent_MTases_sf"/>
</dbReference>
<keyword evidence="2" id="KW-0489">Methyltransferase</keyword>
<dbReference type="AlphaFoldDB" id="A0A367EPD9"/>
<keyword evidence="2" id="KW-0808">Transferase</keyword>
<accession>A0A367EPD9</accession>
<dbReference type="Pfam" id="PF04672">
    <property type="entry name" value="Methyltransf_19"/>
    <property type="match status" value="1"/>
</dbReference>
<sequence>MKGEQTPPSVRVPLDQGRSGSNRADGRRPKIDITTPHVARMYDYYLGGKDNYRSDRDAAEEVIAKFPEARQLALVNRHFLRRAVATLAGQMGIAQFLDLGSGFPTQENVHQVAQRINPAARVAYVDLEDVVLAHGQALLATDERTIMVQGDIREPRTILSSRDLQAHLNFDEPIAVLLIFVLHFIKDEEQPQEIIRDLMQEMPPGSCLVISHATPRDDLMQGVKAYDNASSPVSLRTEPVIRAFFDGLELVEPGLVPLALWRPGWPQSELPSKDLKLPALCGLGRKPA</sequence>
<evidence type="ECO:0000313" key="2">
    <source>
        <dbReference type="EMBL" id="RCG19070.1"/>
    </source>
</evidence>
<dbReference type="Gene3D" id="3.40.50.150">
    <property type="entry name" value="Vaccinia Virus protein VP39"/>
    <property type="match status" value="1"/>
</dbReference>
<dbReference type="PIRSF" id="PIRSF017393">
    <property type="entry name" value="MTase_SAV2177"/>
    <property type="match status" value="1"/>
</dbReference>
<dbReference type="EMBL" id="QOIL01000035">
    <property type="protein sequence ID" value="RCG19070.1"/>
    <property type="molecule type" value="Genomic_DNA"/>
</dbReference>
<name>A0A367EPD9_9ACTN</name>
<comment type="caution">
    <text evidence="2">The sequence shown here is derived from an EMBL/GenBank/DDBJ whole genome shotgun (WGS) entry which is preliminary data.</text>
</comment>
<protein>
    <submittedName>
        <fullName evidence="2">SAM-dependent methyltransferase</fullName>
    </submittedName>
</protein>
<organism evidence="2 3">
    <name type="scientific">Sphaerisporangium album</name>
    <dbReference type="NCBI Taxonomy" id="509200"/>
    <lineage>
        <taxon>Bacteria</taxon>
        <taxon>Bacillati</taxon>
        <taxon>Actinomycetota</taxon>
        <taxon>Actinomycetes</taxon>
        <taxon>Streptosporangiales</taxon>
        <taxon>Streptosporangiaceae</taxon>
        <taxon>Sphaerisporangium</taxon>
    </lineage>
</organism>
<dbReference type="OrthoDB" id="3216820at2"/>
<dbReference type="GO" id="GO:0008168">
    <property type="term" value="F:methyltransferase activity"/>
    <property type="evidence" value="ECO:0007669"/>
    <property type="project" value="UniProtKB-KW"/>
</dbReference>
<gene>
    <name evidence="2" type="ORF">DQ384_38685</name>
</gene>